<protein>
    <recommendedName>
        <fullName evidence="3">Thioesterase</fullName>
    </recommendedName>
</protein>
<dbReference type="Proteomes" id="UP000011173">
    <property type="component" value="Chromosome"/>
</dbReference>
<name>L7W8A6_NONDD</name>
<dbReference type="PATRIC" id="fig|592029.3.peg.6"/>
<evidence type="ECO:0000313" key="1">
    <source>
        <dbReference type="EMBL" id="AGC75133.1"/>
    </source>
</evidence>
<dbReference type="InterPro" id="IPR027961">
    <property type="entry name" value="DUF4442"/>
</dbReference>
<organism evidence="1 2">
    <name type="scientific">Nonlabens dokdonensis (strain DSM 17205 / KCTC 12402 / DSW-6)</name>
    <name type="common">Donghaeana dokdonensis</name>
    <dbReference type="NCBI Taxonomy" id="592029"/>
    <lineage>
        <taxon>Bacteria</taxon>
        <taxon>Pseudomonadati</taxon>
        <taxon>Bacteroidota</taxon>
        <taxon>Flavobacteriia</taxon>
        <taxon>Flavobacteriales</taxon>
        <taxon>Flavobacteriaceae</taxon>
        <taxon>Nonlabens</taxon>
    </lineage>
</organism>
<dbReference type="AlphaFoldDB" id="L7W8A6"/>
<dbReference type="InterPro" id="IPR029069">
    <property type="entry name" value="HotDog_dom_sf"/>
</dbReference>
<dbReference type="eggNOG" id="COG2050">
    <property type="taxonomic scope" value="Bacteria"/>
</dbReference>
<dbReference type="Pfam" id="PF14539">
    <property type="entry name" value="DUF4442"/>
    <property type="match status" value="1"/>
</dbReference>
<dbReference type="SUPFAM" id="SSF54637">
    <property type="entry name" value="Thioesterase/thiol ester dehydrase-isomerase"/>
    <property type="match status" value="1"/>
</dbReference>
<dbReference type="STRING" id="592029.DDD_0006"/>
<reference evidence="1 2" key="1">
    <citation type="journal article" date="2013" name="Genome Biol. Evol.">
        <title>Genomic makeup of the marine flavobacterium Nonlabens (Donghaeana) dokdonensis DSW-6 and identification of a novel class of rhodopsins.</title>
        <authorList>
            <person name="Kwon S.K."/>
            <person name="Kim B.K."/>
            <person name="Song J.Y."/>
            <person name="Kwak M.J."/>
            <person name="Lee C.H."/>
            <person name="Yoon J.H."/>
            <person name="Oh T.K."/>
            <person name="Kim J.F."/>
        </authorList>
    </citation>
    <scope>NUCLEOTIDE SEQUENCE [LARGE SCALE GENOMIC DNA]</scope>
    <source>
        <strain evidence="2">DSM 17205 / KCTC 12402 / DSW-6</strain>
    </source>
</reference>
<dbReference type="KEGG" id="ndo:DDD_0006"/>
<dbReference type="EMBL" id="CP001397">
    <property type="protein sequence ID" value="AGC75133.1"/>
    <property type="molecule type" value="Genomic_DNA"/>
</dbReference>
<accession>L7W8A6</accession>
<gene>
    <name evidence="1" type="ordered locus">DDD_0006</name>
</gene>
<evidence type="ECO:0000313" key="2">
    <source>
        <dbReference type="Proteomes" id="UP000011173"/>
    </source>
</evidence>
<evidence type="ECO:0008006" key="3">
    <source>
        <dbReference type="Google" id="ProtNLM"/>
    </source>
</evidence>
<sequence length="183" mass="20916">MVLIVSLSRKRNKYKPFHYFCIPENIFEINSNFMITPKKINAFTFFKLPSCWWTGVRCQEIDPENCTVTVKHKWFNQNPFKSMYFAVQAMAAELSTGALVMSYIQQSDAKVSMLVANNKATFTKKATGLITFKCHDGLAIKEAIEKTIATGEGQTVWMTSQGVNEDGIQVSEFQFEWTVRRKG</sequence>
<dbReference type="HOGENOM" id="CLU_137926_0_0_10"/>
<proteinExistence type="predicted"/>
<dbReference type="Gene3D" id="3.10.129.10">
    <property type="entry name" value="Hotdog Thioesterase"/>
    <property type="match status" value="1"/>
</dbReference>